<evidence type="ECO:0008006" key="4">
    <source>
        <dbReference type="Google" id="ProtNLM"/>
    </source>
</evidence>
<keyword evidence="1" id="KW-0732">Signal</keyword>
<evidence type="ECO:0000313" key="2">
    <source>
        <dbReference type="EMBL" id="SPE20807.1"/>
    </source>
</evidence>
<sequence>MRFIRDIMLAIAFAASWASVVAAQSPTPQPVHYWHVWVDGGGTTHQTQCEFKNFSPREGVEPTFVNKLQEKPDHVVIVQFSKGWVSTAWHENPVPQWIIPLSGRWFVETMDGHRVEMGPGDVSLGEDQGSKPDAAGHIGHMAGTVGNAPATLMIVQLDQKVNPNVGCSDK</sequence>
<organism evidence="2 3">
    <name type="scientific">Candidatus Sulfuritelmatomonas gaucii</name>
    <dbReference type="NCBI Taxonomy" id="2043161"/>
    <lineage>
        <taxon>Bacteria</taxon>
        <taxon>Pseudomonadati</taxon>
        <taxon>Acidobacteriota</taxon>
        <taxon>Terriglobia</taxon>
        <taxon>Terriglobales</taxon>
        <taxon>Acidobacteriaceae</taxon>
        <taxon>Candidatus Sulfuritelmatomonas</taxon>
    </lineage>
</organism>
<proteinExistence type="predicted"/>
<feature type="chain" id="PRO_5014776812" description="Cupin" evidence="1">
    <location>
        <begin position="24"/>
        <end position="170"/>
    </location>
</feature>
<dbReference type="CDD" id="cd07009">
    <property type="entry name" value="cupin_BLL0285-like"/>
    <property type="match status" value="1"/>
</dbReference>
<evidence type="ECO:0000313" key="3">
    <source>
        <dbReference type="Proteomes" id="UP000239735"/>
    </source>
</evidence>
<evidence type="ECO:0000256" key="1">
    <source>
        <dbReference type="SAM" id="SignalP"/>
    </source>
</evidence>
<dbReference type="EMBL" id="OKRB01000086">
    <property type="protein sequence ID" value="SPE20807.1"/>
    <property type="molecule type" value="Genomic_DNA"/>
</dbReference>
<accession>A0A2N9LBZ5</accession>
<dbReference type="Gene3D" id="2.60.120.10">
    <property type="entry name" value="Jelly Rolls"/>
    <property type="match status" value="1"/>
</dbReference>
<feature type="signal peptide" evidence="1">
    <location>
        <begin position="1"/>
        <end position="23"/>
    </location>
</feature>
<protein>
    <recommendedName>
        <fullName evidence="4">Cupin</fullName>
    </recommendedName>
</protein>
<name>A0A2N9LBZ5_9BACT</name>
<gene>
    <name evidence="2" type="ORF">SBA5_30012</name>
</gene>
<reference evidence="3" key="1">
    <citation type="submission" date="2018-02" db="EMBL/GenBank/DDBJ databases">
        <authorList>
            <person name="Hausmann B."/>
        </authorList>
    </citation>
    <scope>NUCLEOTIDE SEQUENCE [LARGE SCALE GENOMIC DNA]</scope>
    <source>
        <strain evidence="3">Peat soil MAG SbA5</strain>
    </source>
</reference>
<dbReference type="AlphaFoldDB" id="A0A2N9LBZ5"/>
<dbReference type="SUPFAM" id="SSF51182">
    <property type="entry name" value="RmlC-like cupins"/>
    <property type="match status" value="1"/>
</dbReference>
<dbReference type="InterPro" id="IPR014710">
    <property type="entry name" value="RmlC-like_jellyroll"/>
</dbReference>
<dbReference type="InterPro" id="IPR011051">
    <property type="entry name" value="RmlC_Cupin_sf"/>
</dbReference>
<dbReference type="Proteomes" id="UP000239735">
    <property type="component" value="Unassembled WGS sequence"/>
</dbReference>